<reference evidence="1" key="2">
    <citation type="journal article" date="2015" name="Fish Shellfish Immunol.">
        <title>Early steps in the European eel (Anguilla anguilla)-Vibrio vulnificus interaction in the gills: Role of the RtxA13 toxin.</title>
        <authorList>
            <person name="Callol A."/>
            <person name="Pajuelo D."/>
            <person name="Ebbesson L."/>
            <person name="Teles M."/>
            <person name="MacKenzie S."/>
            <person name="Amaro C."/>
        </authorList>
    </citation>
    <scope>NUCLEOTIDE SEQUENCE</scope>
</reference>
<dbReference type="AlphaFoldDB" id="A0A0E9Y2I4"/>
<accession>A0A0E9Y2I4</accession>
<name>A0A0E9Y2I4_ANGAN</name>
<sequence length="29" mass="3126">MGLKSGLCAGQSSSYFFIVHIISFTLCQS</sequence>
<evidence type="ECO:0000313" key="1">
    <source>
        <dbReference type="EMBL" id="JAI08446.1"/>
    </source>
</evidence>
<reference evidence="1" key="1">
    <citation type="submission" date="2014-11" db="EMBL/GenBank/DDBJ databases">
        <authorList>
            <person name="Amaro Gonzalez C."/>
        </authorList>
    </citation>
    <scope>NUCLEOTIDE SEQUENCE</scope>
</reference>
<organism evidence="1">
    <name type="scientific">Anguilla anguilla</name>
    <name type="common">European freshwater eel</name>
    <name type="synonym">Muraena anguilla</name>
    <dbReference type="NCBI Taxonomy" id="7936"/>
    <lineage>
        <taxon>Eukaryota</taxon>
        <taxon>Metazoa</taxon>
        <taxon>Chordata</taxon>
        <taxon>Craniata</taxon>
        <taxon>Vertebrata</taxon>
        <taxon>Euteleostomi</taxon>
        <taxon>Actinopterygii</taxon>
        <taxon>Neopterygii</taxon>
        <taxon>Teleostei</taxon>
        <taxon>Anguilliformes</taxon>
        <taxon>Anguillidae</taxon>
        <taxon>Anguilla</taxon>
    </lineage>
</organism>
<dbReference type="EMBL" id="GBXM01000132">
    <property type="protein sequence ID" value="JAI08446.1"/>
    <property type="molecule type" value="Transcribed_RNA"/>
</dbReference>
<protein>
    <submittedName>
        <fullName evidence="1">Uncharacterized protein</fullName>
    </submittedName>
</protein>
<proteinExistence type="predicted"/>